<dbReference type="AlphaFoldDB" id="A0A540MAT7"/>
<dbReference type="EMBL" id="VIEB01000309">
    <property type="protein sequence ID" value="TQD95588.1"/>
    <property type="molecule type" value="Genomic_DNA"/>
</dbReference>
<evidence type="ECO:0000313" key="3">
    <source>
        <dbReference type="Proteomes" id="UP000315295"/>
    </source>
</evidence>
<proteinExistence type="predicted"/>
<evidence type="ECO:0000313" key="1">
    <source>
        <dbReference type="EMBL" id="TQD95588.1"/>
    </source>
</evidence>
<dbReference type="EMBL" id="VIEB01000309">
    <property type="protein sequence ID" value="TQD95589.1"/>
    <property type="molecule type" value="Genomic_DNA"/>
</dbReference>
<dbReference type="InterPro" id="IPR008586">
    <property type="entry name" value="DUF868_pln"/>
</dbReference>
<dbReference type="Proteomes" id="UP000315295">
    <property type="component" value="Unassembled WGS sequence"/>
</dbReference>
<comment type="caution">
    <text evidence="2">The sequence shown here is derived from an EMBL/GenBank/DDBJ whole genome shotgun (WGS) entry which is preliminary data.</text>
</comment>
<dbReference type="Pfam" id="PF05910">
    <property type="entry name" value="DUF868"/>
    <property type="match status" value="1"/>
</dbReference>
<protein>
    <submittedName>
        <fullName evidence="2">Uncharacterized protein</fullName>
    </submittedName>
</protein>
<reference evidence="2 3" key="1">
    <citation type="journal article" date="2019" name="G3 (Bethesda)">
        <title>Sequencing of a Wild Apple (Malus baccata) Genome Unravels the Differences Between Cultivated and Wild Apple Species Regarding Disease Resistance and Cold Tolerance.</title>
        <authorList>
            <person name="Chen X."/>
        </authorList>
    </citation>
    <scope>NUCLEOTIDE SEQUENCE [LARGE SCALE GENOMIC DNA]</scope>
    <source>
        <strain evidence="3">cv. Shandingzi</strain>
        <tissue evidence="2">Leaves</tissue>
    </source>
</reference>
<sequence length="58" mass="6738">MKLSPNILLFWDLFEAQFDSRPELQSGFYIAVIDDNEMETGQTRLPLTRREYGIARGS</sequence>
<organism evidence="2 3">
    <name type="scientific">Malus baccata</name>
    <name type="common">Siberian crab apple</name>
    <name type="synonym">Pyrus baccata</name>
    <dbReference type="NCBI Taxonomy" id="106549"/>
    <lineage>
        <taxon>Eukaryota</taxon>
        <taxon>Viridiplantae</taxon>
        <taxon>Streptophyta</taxon>
        <taxon>Embryophyta</taxon>
        <taxon>Tracheophyta</taxon>
        <taxon>Spermatophyta</taxon>
        <taxon>Magnoliopsida</taxon>
        <taxon>eudicotyledons</taxon>
        <taxon>Gunneridae</taxon>
        <taxon>Pentapetalae</taxon>
        <taxon>rosids</taxon>
        <taxon>fabids</taxon>
        <taxon>Rosales</taxon>
        <taxon>Rosaceae</taxon>
        <taxon>Amygdaloideae</taxon>
        <taxon>Maleae</taxon>
        <taxon>Malus</taxon>
    </lineage>
</organism>
<gene>
    <name evidence="1" type="ORF">C1H46_018736</name>
    <name evidence="2" type="ORF">C1H46_018737</name>
</gene>
<evidence type="ECO:0000313" key="2">
    <source>
        <dbReference type="EMBL" id="TQD95589.1"/>
    </source>
</evidence>
<keyword evidence="3" id="KW-1185">Reference proteome</keyword>
<name>A0A540MAT7_MALBA</name>
<accession>A0A540MAT7</accession>